<evidence type="ECO:0000313" key="2">
    <source>
        <dbReference type="Proteomes" id="UP000887043"/>
    </source>
</evidence>
<dbReference type="PANTHER" id="PTHR40517:SF1">
    <property type="entry name" value="METAL-DEPENDENT PHOSPHOHYDROLASE, HD SUPERFAMILY-RELATED"/>
    <property type="match status" value="1"/>
</dbReference>
<accession>A0AA37I3R5</accession>
<name>A0AA37I3R5_SEGBR</name>
<evidence type="ECO:0000313" key="1">
    <source>
        <dbReference type="EMBL" id="GJG28485.1"/>
    </source>
</evidence>
<dbReference type="PANTHER" id="PTHR40517">
    <property type="entry name" value="METAL-DEPENDENT PHOSPHOHYDROLASE, HD SUPERFAMILY-RELATED"/>
    <property type="match status" value="1"/>
</dbReference>
<gene>
    <name evidence="1" type="ORF">PRRU23_21850</name>
</gene>
<reference evidence="1" key="1">
    <citation type="submission" date="2021-08" db="EMBL/GenBank/DDBJ databases">
        <title>Prevotella lacticifex sp. nov., isolated from rumen of cow.</title>
        <authorList>
            <person name="Shinkai T."/>
            <person name="Ikeyama N."/>
            <person name="Kumagai M."/>
            <person name="Ohmori H."/>
            <person name="Sakamoto M."/>
            <person name="Ohkuma M."/>
            <person name="Mitsumori M."/>
        </authorList>
    </citation>
    <scope>NUCLEOTIDE SEQUENCE</scope>
    <source>
        <strain evidence="1">DSM 11371</strain>
    </source>
</reference>
<sequence>MATHPIHSVEAGIILIADGCDMTKGRARIPLEIPSKPTESDIHKYSANSIEKVKIGRGNETVYVMSSLNTDPIL</sequence>
<comment type="caution">
    <text evidence="1">The sequence shown here is derived from an EMBL/GenBank/DDBJ whole genome shotgun (WGS) entry which is preliminary data.</text>
</comment>
<organism evidence="1 2">
    <name type="scientific">Segatella bryantii</name>
    <name type="common">Prevotella bryantii</name>
    <dbReference type="NCBI Taxonomy" id="77095"/>
    <lineage>
        <taxon>Bacteria</taxon>
        <taxon>Pseudomonadati</taxon>
        <taxon>Bacteroidota</taxon>
        <taxon>Bacteroidia</taxon>
        <taxon>Bacteroidales</taxon>
        <taxon>Prevotellaceae</taxon>
        <taxon>Segatella</taxon>
    </lineage>
</organism>
<dbReference type="RefSeq" id="WP_074803347.1">
    <property type="nucleotide sequence ID" value="NZ_BPTR01000001.1"/>
</dbReference>
<dbReference type="EMBL" id="BPTR01000001">
    <property type="protein sequence ID" value="GJG28485.1"/>
    <property type="molecule type" value="Genomic_DNA"/>
</dbReference>
<protein>
    <submittedName>
        <fullName evidence="1">Uncharacterized protein</fullName>
    </submittedName>
</protein>
<dbReference type="Proteomes" id="UP000887043">
    <property type="component" value="Unassembled WGS sequence"/>
</dbReference>
<dbReference type="AlphaFoldDB" id="A0AA37I3R5"/>
<proteinExistence type="predicted"/>
<dbReference type="InterPro" id="IPR039967">
    <property type="entry name" value="MJ1020-like"/>
</dbReference>